<dbReference type="InParanoid" id="A0A2P5EEX4"/>
<comment type="caution">
    <text evidence="2">The sequence shown here is derived from an EMBL/GenBank/DDBJ whole genome shotgun (WGS) entry which is preliminary data.</text>
</comment>
<proteinExistence type="predicted"/>
<reference evidence="3" key="1">
    <citation type="submission" date="2016-06" db="EMBL/GenBank/DDBJ databases">
        <title>Parallel loss of symbiosis genes in relatives of nitrogen-fixing non-legume Parasponia.</title>
        <authorList>
            <person name="Van Velzen R."/>
            <person name="Holmer R."/>
            <person name="Bu F."/>
            <person name="Rutten L."/>
            <person name="Van Zeijl A."/>
            <person name="Liu W."/>
            <person name="Santuari L."/>
            <person name="Cao Q."/>
            <person name="Sharma T."/>
            <person name="Shen D."/>
            <person name="Roswanjaya Y."/>
            <person name="Wardhani T."/>
            <person name="Kalhor M.S."/>
            <person name="Jansen J."/>
            <person name="Van den Hoogen J."/>
            <person name="Gungor B."/>
            <person name="Hartog M."/>
            <person name="Hontelez J."/>
            <person name="Verver J."/>
            <person name="Yang W.-C."/>
            <person name="Schijlen E."/>
            <person name="Repin R."/>
            <person name="Schilthuizen M."/>
            <person name="Schranz E."/>
            <person name="Heidstra R."/>
            <person name="Miyata K."/>
            <person name="Fedorova E."/>
            <person name="Kohlen W."/>
            <person name="Bisseling T."/>
            <person name="Smit S."/>
            <person name="Geurts R."/>
        </authorList>
    </citation>
    <scope>NUCLEOTIDE SEQUENCE [LARGE SCALE GENOMIC DNA]</scope>
    <source>
        <strain evidence="3">cv. RG33-2</strain>
    </source>
</reference>
<organism evidence="2 3">
    <name type="scientific">Trema orientale</name>
    <name type="common">Charcoal tree</name>
    <name type="synonym">Celtis orientalis</name>
    <dbReference type="NCBI Taxonomy" id="63057"/>
    <lineage>
        <taxon>Eukaryota</taxon>
        <taxon>Viridiplantae</taxon>
        <taxon>Streptophyta</taxon>
        <taxon>Embryophyta</taxon>
        <taxon>Tracheophyta</taxon>
        <taxon>Spermatophyta</taxon>
        <taxon>Magnoliopsida</taxon>
        <taxon>eudicotyledons</taxon>
        <taxon>Gunneridae</taxon>
        <taxon>Pentapetalae</taxon>
        <taxon>rosids</taxon>
        <taxon>fabids</taxon>
        <taxon>Rosales</taxon>
        <taxon>Cannabaceae</taxon>
        <taxon>Trema</taxon>
    </lineage>
</organism>
<accession>A0A2P5EEX4</accession>
<evidence type="ECO:0000256" key="1">
    <source>
        <dbReference type="SAM" id="MobiDB-lite"/>
    </source>
</evidence>
<feature type="region of interest" description="Disordered" evidence="1">
    <location>
        <begin position="1"/>
        <end position="77"/>
    </location>
</feature>
<sequence length="77" mass="8332">MKCKHCGQNGHNTRCCDPHHKPPKKTKVSAQAQPKRAPGMAKKKRTPRKKSQVGMKQQPSKRNAKQQSGAAGSSGAT</sequence>
<feature type="compositionally biased region" description="Basic residues" evidence="1">
    <location>
        <begin position="41"/>
        <end position="51"/>
    </location>
</feature>
<feature type="compositionally biased region" description="Polar residues" evidence="1">
    <location>
        <begin position="54"/>
        <end position="77"/>
    </location>
</feature>
<dbReference type="EMBL" id="JXTC01000169">
    <property type="protein sequence ID" value="PON84074.1"/>
    <property type="molecule type" value="Genomic_DNA"/>
</dbReference>
<gene>
    <name evidence="2" type="ORF">TorRG33x02_201940</name>
</gene>
<evidence type="ECO:0000313" key="3">
    <source>
        <dbReference type="Proteomes" id="UP000237000"/>
    </source>
</evidence>
<name>A0A2P5EEX4_TREOI</name>
<keyword evidence="3" id="KW-1185">Reference proteome</keyword>
<evidence type="ECO:0000313" key="2">
    <source>
        <dbReference type="EMBL" id="PON84074.1"/>
    </source>
</evidence>
<protein>
    <submittedName>
        <fullName evidence="2">Uncharacterized protein</fullName>
    </submittedName>
</protein>
<dbReference type="Proteomes" id="UP000237000">
    <property type="component" value="Unassembled WGS sequence"/>
</dbReference>
<dbReference type="AlphaFoldDB" id="A0A2P5EEX4"/>